<dbReference type="GO" id="GO:0004534">
    <property type="term" value="F:5'-3' RNA exonuclease activity"/>
    <property type="evidence" value="ECO:0007669"/>
    <property type="project" value="TreeGrafter"/>
</dbReference>
<feature type="domain" description="Polymerase/histidinol phosphatase N-terminal" evidence="1">
    <location>
        <begin position="6"/>
        <end position="95"/>
    </location>
</feature>
<dbReference type="PANTHER" id="PTHR42924:SF11">
    <property type="entry name" value="POLYMERASE_HISTIDINOL PHOSPHATASE N-TERMINAL DOMAIN-CONTAINING PROTEIN"/>
    <property type="match status" value="1"/>
</dbReference>
<evidence type="ECO:0000313" key="2">
    <source>
        <dbReference type="EMBL" id="OHA49090.1"/>
    </source>
</evidence>
<accession>A0A1G2PL92</accession>
<organism evidence="2 3">
    <name type="scientific">Candidatus Terrybacteria bacterium RIFCSPHIGHO2_01_FULL_48_17</name>
    <dbReference type="NCBI Taxonomy" id="1802362"/>
    <lineage>
        <taxon>Bacteria</taxon>
        <taxon>Candidatus Terryibacteriota</taxon>
    </lineage>
</organism>
<dbReference type="GO" id="GO:0035312">
    <property type="term" value="F:5'-3' DNA exonuclease activity"/>
    <property type="evidence" value="ECO:0007669"/>
    <property type="project" value="TreeGrafter"/>
</dbReference>
<dbReference type="SUPFAM" id="SSF89550">
    <property type="entry name" value="PHP domain-like"/>
    <property type="match status" value="1"/>
</dbReference>
<name>A0A1G2PL92_9BACT</name>
<comment type="caution">
    <text evidence="2">The sequence shown here is derived from an EMBL/GenBank/DDBJ whole genome shotgun (WGS) entry which is preliminary data.</text>
</comment>
<dbReference type="InterPro" id="IPR052018">
    <property type="entry name" value="PHP_domain"/>
</dbReference>
<gene>
    <name evidence="2" type="ORF">A2806_02020</name>
</gene>
<dbReference type="InterPro" id="IPR016195">
    <property type="entry name" value="Pol/histidinol_Pase-like"/>
</dbReference>
<evidence type="ECO:0000259" key="1">
    <source>
        <dbReference type="SMART" id="SM00481"/>
    </source>
</evidence>
<sequence>MQELLADFHVHTAQSDGQVPLLEVIDIFGKGGVKVINISDHLYDTITEHGKRVHEMKQCIQDWELYCAQVEKARRYAEQRYGMLVIRGAEITRADSGDGTAGFHIVAVDLKEPVNPNLSPQEIVKAIQAQGGLAISAHPYDKPDAGPRGNVFYLWENLEAFRDMVDLWEIGNGRVLYEKVAQEGLRFVADSDFHIHIDSHDAQCLSQFFSWKTKVAAKRNKDAVKEALLKQKVSLVLVNKTPG</sequence>
<dbReference type="SMART" id="SM00481">
    <property type="entry name" value="POLIIIAc"/>
    <property type="match status" value="1"/>
</dbReference>
<dbReference type="PANTHER" id="PTHR42924">
    <property type="entry name" value="EXONUCLEASE"/>
    <property type="match status" value="1"/>
</dbReference>
<dbReference type="EMBL" id="MHSS01000001">
    <property type="protein sequence ID" value="OHA49090.1"/>
    <property type="molecule type" value="Genomic_DNA"/>
</dbReference>
<dbReference type="InterPro" id="IPR003141">
    <property type="entry name" value="Pol/His_phosphatase_N"/>
</dbReference>
<dbReference type="Proteomes" id="UP000177629">
    <property type="component" value="Unassembled WGS sequence"/>
</dbReference>
<evidence type="ECO:0000313" key="3">
    <source>
        <dbReference type="Proteomes" id="UP000177629"/>
    </source>
</evidence>
<protein>
    <recommendedName>
        <fullName evidence="1">Polymerase/histidinol phosphatase N-terminal domain-containing protein</fullName>
    </recommendedName>
</protein>
<reference evidence="2 3" key="1">
    <citation type="journal article" date="2016" name="Nat. Commun.">
        <title>Thousands of microbial genomes shed light on interconnected biogeochemical processes in an aquifer system.</title>
        <authorList>
            <person name="Anantharaman K."/>
            <person name="Brown C.T."/>
            <person name="Hug L.A."/>
            <person name="Sharon I."/>
            <person name="Castelle C.J."/>
            <person name="Probst A.J."/>
            <person name="Thomas B.C."/>
            <person name="Singh A."/>
            <person name="Wilkins M.J."/>
            <person name="Karaoz U."/>
            <person name="Brodie E.L."/>
            <person name="Williams K.H."/>
            <person name="Hubbard S.S."/>
            <person name="Banfield J.F."/>
        </authorList>
    </citation>
    <scope>NUCLEOTIDE SEQUENCE [LARGE SCALE GENOMIC DNA]</scope>
</reference>
<dbReference type="Gene3D" id="3.20.20.140">
    <property type="entry name" value="Metal-dependent hydrolases"/>
    <property type="match status" value="1"/>
</dbReference>
<dbReference type="STRING" id="1802362.A2806_02020"/>
<proteinExistence type="predicted"/>
<dbReference type="AlphaFoldDB" id="A0A1G2PL92"/>